<dbReference type="PANTHER" id="PTHR31511:SF12">
    <property type="entry name" value="RHO TERMINATION FACTOR N-TERMINAL DOMAIN-CONTAINING PROTEIN"/>
    <property type="match status" value="1"/>
</dbReference>
<accession>A0A8D8SQF1</accession>
<proteinExistence type="predicted"/>
<dbReference type="PANTHER" id="PTHR31511">
    <property type="entry name" value="PROTEIN CBG23764"/>
    <property type="match status" value="1"/>
</dbReference>
<sequence>MLKTINPTETHISMMFHLDLHSFYSNIHLDLYLSTEEGTNVYYYSLITDFSAFASVYVSKHRCRKFVCKLCFSNFNTEVNLQRHKRDCALNKCMIPVMPKPDDNTLQFKNFIREQRIPFAIYCDFECLL</sequence>
<reference evidence="1" key="1">
    <citation type="submission" date="2021-05" db="EMBL/GenBank/DDBJ databases">
        <authorList>
            <person name="Alioto T."/>
            <person name="Alioto T."/>
            <person name="Gomez Garrido J."/>
        </authorList>
    </citation>
    <scope>NUCLEOTIDE SEQUENCE</scope>
</reference>
<name>A0A8D8SQF1_9HEMI</name>
<organism evidence="1">
    <name type="scientific">Cacopsylla melanoneura</name>
    <dbReference type="NCBI Taxonomy" id="428564"/>
    <lineage>
        <taxon>Eukaryota</taxon>
        <taxon>Metazoa</taxon>
        <taxon>Ecdysozoa</taxon>
        <taxon>Arthropoda</taxon>
        <taxon>Hexapoda</taxon>
        <taxon>Insecta</taxon>
        <taxon>Pterygota</taxon>
        <taxon>Neoptera</taxon>
        <taxon>Paraneoptera</taxon>
        <taxon>Hemiptera</taxon>
        <taxon>Sternorrhyncha</taxon>
        <taxon>Psylloidea</taxon>
        <taxon>Psyllidae</taxon>
        <taxon>Psyllinae</taxon>
        <taxon>Cacopsylla</taxon>
    </lineage>
</organism>
<dbReference type="EMBL" id="HBUF01232799">
    <property type="protein sequence ID" value="CAG6674049.1"/>
    <property type="molecule type" value="Transcribed_RNA"/>
</dbReference>
<protein>
    <recommendedName>
        <fullName evidence="2">C2H2-type domain-containing protein</fullName>
    </recommendedName>
</protein>
<dbReference type="AlphaFoldDB" id="A0A8D8SQF1"/>
<evidence type="ECO:0008006" key="2">
    <source>
        <dbReference type="Google" id="ProtNLM"/>
    </source>
</evidence>
<evidence type="ECO:0000313" key="1">
    <source>
        <dbReference type="EMBL" id="CAG6674049.1"/>
    </source>
</evidence>